<keyword evidence="1" id="KW-1133">Transmembrane helix</keyword>
<feature type="transmembrane region" description="Helical" evidence="1">
    <location>
        <begin position="120"/>
        <end position="141"/>
    </location>
</feature>
<feature type="transmembrane region" description="Helical" evidence="1">
    <location>
        <begin position="79"/>
        <end position="99"/>
    </location>
</feature>
<dbReference type="WormBase" id="CBG11753">
    <property type="protein sequence ID" value="CBP49413"/>
    <property type="gene ID" value="WBGene00032828"/>
    <property type="gene designation" value="Cbr-sru-45"/>
</dbReference>
<keyword evidence="1" id="KW-0472">Membrane</keyword>
<evidence type="ECO:0000313" key="3">
    <source>
        <dbReference type="Proteomes" id="UP000008549"/>
    </source>
</evidence>
<reference evidence="2 3" key="2">
    <citation type="journal article" date="2011" name="PLoS Genet.">
        <title>Caenorhabditis briggsae recombinant inbred line genotypes reveal inter-strain incompatibility and the evolution of recombination.</title>
        <authorList>
            <person name="Ross J.A."/>
            <person name="Koboldt D.C."/>
            <person name="Staisch J.E."/>
            <person name="Chamberlin H.M."/>
            <person name="Gupta B.P."/>
            <person name="Miller R.D."/>
            <person name="Baird S.E."/>
            <person name="Haag E.S."/>
        </authorList>
    </citation>
    <scope>NUCLEOTIDE SEQUENCE [LARGE SCALE GENOMIC DNA]</scope>
    <source>
        <strain evidence="2 3">AF16</strain>
    </source>
</reference>
<dbReference type="OMA" id="YPHASIM"/>
<evidence type="ECO:0000256" key="1">
    <source>
        <dbReference type="SAM" id="Phobius"/>
    </source>
</evidence>
<dbReference type="Pfam" id="PF10322">
    <property type="entry name" value="7TM_GPCR_Sru"/>
    <property type="match status" value="1"/>
</dbReference>
<dbReference type="PANTHER" id="PTHR47516:SF3">
    <property type="entry name" value="SERPENTINE RECEPTOR, CLASS U"/>
    <property type="match status" value="1"/>
</dbReference>
<reference evidence="2 3" key="1">
    <citation type="journal article" date="2003" name="PLoS Biol.">
        <title>The genome sequence of Caenorhabditis briggsae: a platform for comparative genomics.</title>
        <authorList>
            <person name="Stein L.D."/>
            <person name="Bao Z."/>
            <person name="Blasiar D."/>
            <person name="Blumenthal T."/>
            <person name="Brent M.R."/>
            <person name="Chen N."/>
            <person name="Chinwalla A."/>
            <person name="Clarke L."/>
            <person name="Clee C."/>
            <person name="Coghlan A."/>
            <person name="Coulson A."/>
            <person name="D'Eustachio P."/>
            <person name="Fitch D.H."/>
            <person name="Fulton L.A."/>
            <person name="Fulton R.E."/>
            <person name="Griffiths-Jones S."/>
            <person name="Harris T.W."/>
            <person name="Hillier L.W."/>
            <person name="Kamath R."/>
            <person name="Kuwabara P.E."/>
            <person name="Mardis E.R."/>
            <person name="Marra M.A."/>
            <person name="Miner T.L."/>
            <person name="Minx P."/>
            <person name="Mullikin J.C."/>
            <person name="Plumb R.W."/>
            <person name="Rogers J."/>
            <person name="Schein J.E."/>
            <person name="Sohrmann M."/>
            <person name="Spieth J."/>
            <person name="Stajich J.E."/>
            <person name="Wei C."/>
            <person name="Willey D."/>
            <person name="Wilson R.K."/>
            <person name="Durbin R."/>
            <person name="Waterston R.H."/>
        </authorList>
    </citation>
    <scope>NUCLEOTIDE SEQUENCE [LARGE SCALE GENOMIC DNA]</scope>
    <source>
        <strain evidence="2 3">AF16</strain>
    </source>
</reference>
<protein>
    <submittedName>
        <fullName evidence="2">Protein CBR-SRU-45</fullName>
    </submittedName>
</protein>
<dbReference type="InterPro" id="IPR003839">
    <property type="entry name" value="7TM_GPCR_serpentine_rcpt_Sru"/>
</dbReference>
<dbReference type="EMBL" id="HE601289">
    <property type="protein sequence ID" value="CAP30828.2"/>
    <property type="molecule type" value="Genomic_DNA"/>
</dbReference>
<dbReference type="PANTHER" id="PTHR47516">
    <property type="entry name" value="SERPENTINE RECEPTOR, CLASS U-RELATED"/>
    <property type="match status" value="1"/>
</dbReference>
<sequence length="193" mass="21992">MRVFLFSTNNYLKEKVGLYLSYLTPFFISLGFLLAIPRFLNSATCTPLGGPYPHASIMIASFIDHDAKVTPLPMKIEVIINPFVLLTIAFLNIFMLLKLRQRKHLSTVTGRKHNSKAEKVLTVTMGLLTLPVLINISISLFEIFDEFHYFVFLIGPVLIDAQSLLITCYFYFTHPIFKTKVTTFVTSSNISRF</sequence>
<dbReference type="AlphaFoldDB" id="A8XDT3"/>
<accession>A8XDT3</accession>
<evidence type="ECO:0000313" key="2">
    <source>
        <dbReference type="EMBL" id="CAP30828.2"/>
    </source>
</evidence>
<keyword evidence="3" id="KW-1185">Reference proteome</keyword>
<feature type="transmembrane region" description="Helical" evidence="1">
    <location>
        <begin position="147"/>
        <end position="172"/>
    </location>
</feature>
<dbReference type="HOGENOM" id="CLU_115989_0_0_1"/>
<dbReference type="InParanoid" id="A8XDT3"/>
<dbReference type="eggNOG" id="ENOG502TIJW">
    <property type="taxonomic scope" value="Eukaryota"/>
</dbReference>
<evidence type="ECO:0000313" key="4">
    <source>
        <dbReference type="WormBase" id="CBG11753"/>
    </source>
</evidence>
<gene>
    <name evidence="4" type="primary">sru-45</name>
    <name evidence="2" type="synonym">Cbr-sru-45</name>
    <name evidence="4" type="ORF">CBG11753</name>
    <name evidence="2" type="ORF">CBG_11753</name>
</gene>
<organism evidence="2 3">
    <name type="scientific">Caenorhabditis briggsae</name>
    <dbReference type="NCBI Taxonomy" id="6238"/>
    <lineage>
        <taxon>Eukaryota</taxon>
        <taxon>Metazoa</taxon>
        <taxon>Ecdysozoa</taxon>
        <taxon>Nematoda</taxon>
        <taxon>Chromadorea</taxon>
        <taxon>Rhabditida</taxon>
        <taxon>Rhabditina</taxon>
        <taxon>Rhabditomorpha</taxon>
        <taxon>Rhabditoidea</taxon>
        <taxon>Rhabditidae</taxon>
        <taxon>Peloderinae</taxon>
        <taxon>Caenorhabditis</taxon>
    </lineage>
</organism>
<dbReference type="Proteomes" id="UP000008549">
    <property type="component" value="Unassembled WGS sequence"/>
</dbReference>
<name>A8XDT3_CAEBR</name>
<feature type="transmembrane region" description="Helical" evidence="1">
    <location>
        <begin position="20"/>
        <end position="40"/>
    </location>
</feature>
<proteinExistence type="predicted"/>
<keyword evidence="1" id="KW-0812">Transmembrane</keyword>